<evidence type="ECO:0000256" key="3">
    <source>
        <dbReference type="ARBA" id="ARBA00022606"/>
    </source>
</evidence>
<dbReference type="GO" id="GO:0004984">
    <property type="term" value="F:olfactory receptor activity"/>
    <property type="evidence" value="ECO:0007669"/>
    <property type="project" value="InterPro"/>
</dbReference>
<proteinExistence type="inferred from homology"/>
<keyword evidence="4 10" id="KW-0812">Transmembrane</keyword>
<keyword evidence="7 10" id="KW-0472">Membrane</keyword>
<dbReference type="InterPro" id="IPR004117">
    <property type="entry name" value="7tm6_olfct_rcpt"/>
</dbReference>
<evidence type="ECO:0000256" key="8">
    <source>
        <dbReference type="ARBA" id="ARBA00023170"/>
    </source>
</evidence>
<keyword evidence="9 10" id="KW-0807">Transducer</keyword>
<evidence type="ECO:0000256" key="10">
    <source>
        <dbReference type="RuleBase" id="RU351113"/>
    </source>
</evidence>
<dbReference type="Proteomes" id="UP000297026">
    <property type="component" value="Unassembled WGS sequence"/>
</dbReference>
<evidence type="ECO:0000256" key="4">
    <source>
        <dbReference type="ARBA" id="ARBA00022692"/>
    </source>
</evidence>
<comment type="similarity">
    <text evidence="10">Belongs to the insect chemoreceptor superfamily. Heteromeric odorant receptor channel (TC 1.A.69) family.</text>
</comment>
<gene>
    <name evidence="11" type="primary">Or126</name>
    <name evidence="11" type="ORF">DALL_DALL000473</name>
</gene>
<dbReference type="OrthoDB" id="6604226at2759"/>
<dbReference type="GO" id="GO:0007165">
    <property type="term" value="P:signal transduction"/>
    <property type="evidence" value="ECO:0007669"/>
    <property type="project" value="UniProtKB-KW"/>
</dbReference>
<keyword evidence="2" id="KW-1003">Cell membrane</keyword>
<dbReference type="AlphaFoldDB" id="A0A4E0S3X5"/>
<dbReference type="GO" id="GO:0005549">
    <property type="term" value="F:odorant binding"/>
    <property type="evidence" value="ECO:0007669"/>
    <property type="project" value="InterPro"/>
</dbReference>
<dbReference type="PANTHER" id="PTHR21137:SF35">
    <property type="entry name" value="ODORANT RECEPTOR 19A-RELATED"/>
    <property type="match status" value="1"/>
</dbReference>
<evidence type="ECO:0000256" key="9">
    <source>
        <dbReference type="ARBA" id="ARBA00023224"/>
    </source>
</evidence>
<evidence type="ECO:0000313" key="12">
    <source>
        <dbReference type="Proteomes" id="UP000297026"/>
    </source>
</evidence>
<organism evidence="11 12">
    <name type="scientific">Diachasma alloeum</name>
    <dbReference type="NCBI Taxonomy" id="454923"/>
    <lineage>
        <taxon>Eukaryota</taxon>
        <taxon>Metazoa</taxon>
        <taxon>Ecdysozoa</taxon>
        <taxon>Arthropoda</taxon>
        <taxon>Hexapoda</taxon>
        <taxon>Insecta</taxon>
        <taxon>Pterygota</taxon>
        <taxon>Neoptera</taxon>
        <taxon>Endopterygota</taxon>
        <taxon>Hymenoptera</taxon>
        <taxon>Apocrita</taxon>
        <taxon>Ichneumonoidea</taxon>
        <taxon>Braconidae</taxon>
        <taxon>Opiinae</taxon>
        <taxon>Diachasma</taxon>
    </lineage>
</organism>
<feature type="transmembrane region" description="Helical" evidence="10">
    <location>
        <begin position="34"/>
        <end position="55"/>
    </location>
</feature>
<sequence>MRFLYLIYKAIIYTIIMIFFSTLFAHLVLNYRDLLVATDDACYLAGISVIIFKLYNFNKQHRKIKDLIEEVYRPLDVLSQSSDMGLQTLLKTTLFYERMLLYFFIILAAFLVIALMVFVPKTDGELPIKTSFPFDTTISPGHEIAMCLQTAAITFGLYSIVAMDSLAINICRCLSIQLLTLASNYEKCIVHVHDRCRLKTCSSLRSPSKRLSVLKVSEEDLIICKFVPFRKEEEQEDGDSFVKRFNLCEINHQRIIVAIDEFNSIFSGCMLMQVFSSFSMICFAGFQAVLGASSKESVLKFIVYLGAAMSQLVNWCWSGNQLIYQSTSLFESQWQSGWEHQLDNHKVKTLMLMSMMRSKNPLQLRAGNYYSMSMHTLISILRNSYSFFALLRTVTEAV</sequence>
<dbReference type="EMBL" id="ML160708">
    <property type="protein sequence ID" value="THK33265.1"/>
    <property type="molecule type" value="Genomic_DNA"/>
</dbReference>
<evidence type="ECO:0000256" key="2">
    <source>
        <dbReference type="ARBA" id="ARBA00022475"/>
    </source>
</evidence>
<dbReference type="PANTHER" id="PTHR21137">
    <property type="entry name" value="ODORANT RECEPTOR"/>
    <property type="match status" value="1"/>
</dbReference>
<evidence type="ECO:0000256" key="6">
    <source>
        <dbReference type="ARBA" id="ARBA00022989"/>
    </source>
</evidence>
<evidence type="ECO:0000313" key="11">
    <source>
        <dbReference type="EMBL" id="THK33265.1"/>
    </source>
</evidence>
<evidence type="ECO:0000256" key="1">
    <source>
        <dbReference type="ARBA" id="ARBA00004651"/>
    </source>
</evidence>
<evidence type="ECO:0000256" key="7">
    <source>
        <dbReference type="ARBA" id="ARBA00023136"/>
    </source>
</evidence>
<dbReference type="GO" id="GO:0005886">
    <property type="term" value="C:plasma membrane"/>
    <property type="evidence" value="ECO:0007669"/>
    <property type="project" value="UniProtKB-SubCell"/>
</dbReference>
<feature type="transmembrane region" description="Helical" evidence="10">
    <location>
        <begin position="99"/>
        <end position="119"/>
    </location>
</feature>
<evidence type="ECO:0000256" key="5">
    <source>
        <dbReference type="ARBA" id="ARBA00022725"/>
    </source>
</evidence>
<reference evidence="11" key="1">
    <citation type="submission" date="2019-02" db="EMBL/GenBank/DDBJ databases">
        <title>Genome of the parasitoid wasp Diachasma alloeum, an emerging model for ecological speciation and transitions to asexual reproduction.</title>
        <authorList>
            <person name="Robertson H.M."/>
            <person name="Walden K.K."/>
            <person name="Tvedte E.S."/>
            <person name="Hood G.R."/>
            <person name="Feder J.L."/>
            <person name="Forbes A.A."/>
            <person name="Logsdon J.M."/>
            <person name="Mcelroy K.E."/>
        </authorList>
    </citation>
    <scope>NUCLEOTIDE SEQUENCE [LARGE SCALE GENOMIC DNA]</scope>
    <source>
        <strain evidence="11">Michigan</strain>
    </source>
</reference>
<comment type="caution">
    <text evidence="10">Lacks conserved residue(s) required for the propagation of feature annotation.</text>
</comment>
<keyword evidence="5 10" id="KW-0552">Olfaction</keyword>
<keyword evidence="6 10" id="KW-1133">Transmembrane helix</keyword>
<keyword evidence="8 10" id="KW-0675">Receptor</keyword>
<keyword evidence="12" id="KW-1185">Reference proteome</keyword>
<name>A0A4E0S3X5_9HYME</name>
<comment type="subcellular location">
    <subcellularLocation>
        <location evidence="1 10">Cell membrane</location>
        <topology evidence="1 10">Multi-pass membrane protein</topology>
    </subcellularLocation>
</comment>
<accession>A0A4E0S3X5</accession>
<dbReference type="Pfam" id="PF02949">
    <property type="entry name" value="7tm_6"/>
    <property type="match status" value="1"/>
</dbReference>
<feature type="transmembrane region" description="Helical" evidence="10">
    <location>
        <begin position="7"/>
        <end position="28"/>
    </location>
</feature>
<protein>
    <recommendedName>
        <fullName evidence="10">Odorant receptor</fullName>
    </recommendedName>
</protein>
<keyword evidence="3 10" id="KW-0716">Sensory transduction</keyword>